<keyword evidence="2 3" id="KW-0040">ANK repeat</keyword>
<feature type="repeat" description="ANK" evidence="3">
    <location>
        <begin position="791"/>
        <end position="823"/>
    </location>
</feature>
<organism evidence="5 6">
    <name type="scientific">Crassostrea virginica</name>
    <name type="common">Eastern oyster</name>
    <dbReference type="NCBI Taxonomy" id="6565"/>
    <lineage>
        <taxon>Eukaryota</taxon>
        <taxon>Metazoa</taxon>
        <taxon>Spiralia</taxon>
        <taxon>Lophotrochozoa</taxon>
        <taxon>Mollusca</taxon>
        <taxon>Bivalvia</taxon>
        <taxon>Autobranchia</taxon>
        <taxon>Pteriomorphia</taxon>
        <taxon>Ostreida</taxon>
        <taxon>Ostreoidea</taxon>
        <taxon>Ostreidae</taxon>
        <taxon>Crassostrea</taxon>
    </lineage>
</organism>
<dbReference type="SUPFAM" id="SSF48403">
    <property type="entry name" value="Ankyrin repeat"/>
    <property type="match status" value="1"/>
</dbReference>
<dbReference type="PROSITE" id="PS50297">
    <property type="entry name" value="ANK_REP_REGION"/>
    <property type="match status" value="10"/>
</dbReference>
<evidence type="ECO:0000313" key="6">
    <source>
        <dbReference type="RefSeq" id="XP_022287741.1"/>
    </source>
</evidence>
<evidence type="ECO:0000256" key="2">
    <source>
        <dbReference type="ARBA" id="ARBA00023043"/>
    </source>
</evidence>
<accession>A0A8B8A8H5</accession>
<name>A0A8B8A8H5_CRAVI</name>
<evidence type="ECO:0000256" key="3">
    <source>
        <dbReference type="PROSITE-ProRule" id="PRU00023"/>
    </source>
</evidence>
<keyword evidence="1" id="KW-0677">Repeat</keyword>
<dbReference type="CDD" id="cd01671">
    <property type="entry name" value="CARD"/>
    <property type="match status" value="2"/>
</dbReference>
<keyword evidence="5" id="KW-1185">Reference proteome</keyword>
<dbReference type="KEGG" id="cvn:111100305"/>
<feature type="domain" description="CARD" evidence="4">
    <location>
        <begin position="112"/>
        <end position="201"/>
    </location>
</feature>
<dbReference type="Gene3D" id="1.10.533.10">
    <property type="entry name" value="Death Domain, Fas"/>
    <property type="match status" value="2"/>
</dbReference>
<feature type="repeat" description="ANK" evidence="3">
    <location>
        <begin position="1022"/>
        <end position="1054"/>
    </location>
</feature>
<dbReference type="PRINTS" id="PR01415">
    <property type="entry name" value="ANKYRIN"/>
</dbReference>
<proteinExistence type="predicted"/>
<feature type="repeat" description="ANK" evidence="3">
    <location>
        <begin position="923"/>
        <end position="955"/>
    </location>
</feature>
<dbReference type="PROSITE" id="PS50088">
    <property type="entry name" value="ANK_REPEAT"/>
    <property type="match status" value="10"/>
</dbReference>
<dbReference type="PROSITE" id="PS50209">
    <property type="entry name" value="CARD"/>
    <property type="match status" value="2"/>
</dbReference>
<dbReference type="PANTHER" id="PTHR24171">
    <property type="entry name" value="ANKYRIN REPEAT DOMAIN-CONTAINING PROTEIN 39-RELATED"/>
    <property type="match status" value="1"/>
</dbReference>
<feature type="repeat" description="ANK" evidence="3">
    <location>
        <begin position="857"/>
        <end position="889"/>
    </location>
</feature>
<dbReference type="Gene3D" id="1.25.40.20">
    <property type="entry name" value="Ankyrin repeat-containing domain"/>
    <property type="match status" value="2"/>
</dbReference>
<dbReference type="Pfam" id="PF20720">
    <property type="entry name" value="nSTAND3"/>
    <property type="match status" value="1"/>
</dbReference>
<dbReference type="InterPro" id="IPR002110">
    <property type="entry name" value="Ankyrin_rpt"/>
</dbReference>
<feature type="repeat" description="ANK" evidence="3">
    <location>
        <begin position="989"/>
        <end position="1021"/>
    </location>
</feature>
<feature type="domain" description="CARD" evidence="4">
    <location>
        <begin position="8"/>
        <end position="97"/>
    </location>
</feature>
<feature type="repeat" description="ANK" evidence="3">
    <location>
        <begin position="1055"/>
        <end position="1087"/>
    </location>
</feature>
<dbReference type="PANTHER" id="PTHR24171:SF10">
    <property type="entry name" value="ANKYRIN REPEAT DOMAIN-CONTAINING PROTEIN 29-LIKE"/>
    <property type="match status" value="1"/>
</dbReference>
<evidence type="ECO:0000313" key="5">
    <source>
        <dbReference type="Proteomes" id="UP000694844"/>
    </source>
</evidence>
<dbReference type="OrthoDB" id="341259at2759"/>
<dbReference type="Pfam" id="PF13637">
    <property type="entry name" value="Ank_4"/>
    <property type="match status" value="1"/>
</dbReference>
<feature type="repeat" description="ANK" evidence="3">
    <location>
        <begin position="890"/>
        <end position="922"/>
    </location>
</feature>
<dbReference type="InterPro" id="IPR049050">
    <property type="entry name" value="nSTAND3"/>
</dbReference>
<sequence length="1127" mass="127609">MPKIIHPLFKEDAQRIKRNWKYLKSNLMQYDIRDNFLVEAIWDLPDFEKIDAEKTPGEKNEMFLKLLLQSGPRAYKVFIAALQENNITHIVEKLKQTPITEDAREPSEFRPMSDVDAHRIKHNWIFLKENLVQHEIRDMFINEDIWDCADFEEIDAEKTPKEKNERFLKLLLQSDHRAYDVFVAALREKCSTHIIEKLQNTRTTKDSKKPAENEFDINIFQNWQKEDALFVPTRSSRIVETITKEKNLVIVAGHSGNGKSAIIQHIALKYRREGWLVKPVDTIEEIKEAYVSGNFRENKTVFIFHDPIGKESYNQILYASWKKYEQTLKVFLRSVKLLLTCRPWILSDKRVKGLFEENENIFIADSQDNKLTDDEKMQIFKKNISIADNQEEKVAKVLQIETYFPLLCKLFASNEESLQNVYNFFKEPIDVVEKEIDIWRKKDAHRYCALVCLVLFNNTICLNDMMKNNELFKVCLHLCDLPEFTSPAMVKKTLDSVDGYFIKKIGDTYHFYHDFIMEVTTFVIGTEFPEEMIRYADIGFLRRRLTVGNCSDSNDSFVINVSDMHINSLVERFLKDIVGDRFMEVVLNPSLRNEKIIDQLIDKLTSNPEKVKLLIQNMKIGHTEQAKNAVFNKTFFTKLEVVNLIAEISPLAALISFRHDKLSMFCLKELGCVDRKVQKESIFIAVCCNGSRDMFNMFSKEEVELCLREYLTDEFLIHIVSLFGNYEIIPELLSFGVSINTKIHKFGSTPLFTAVVNDDLERDNQNQLSLREETIITLINNGADVNLCNETGTSPLYKACQYGHDSTVQLLLNNGADVNLCEETGVSPLSIACQNGHDSTVQLLLNNGADVNLCEETGVSPLFIACQNGHDSTVHILLSKGVDVNLCDKTGASPLHIACRNGHESVVHILLCKGIDVNLCDNTGASPFFIACQNGHDSTVHILLSKGVDVNLCDKTGASPLFIACQNGHDNTVHILLSKGVDVNLCDKTGASPLHIACRNGHESVVHILLCKGIDVNLCDNTGASPLFLACQNGHNSTVHILLSKGVDVNLCDKTGASPLFIACQNGHDSTVHILLSKGVDVNLCDKTGASPLQIAYQNGKDSTMQLLLKNGADLNLCTKILVNPLK</sequence>
<dbReference type="Pfam" id="PF00619">
    <property type="entry name" value="CARD"/>
    <property type="match status" value="1"/>
</dbReference>
<dbReference type="GeneID" id="111100305"/>
<reference evidence="6" key="1">
    <citation type="submission" date="2025-08" db="UniProtKB">
        <authorList>
            <consortium name="RefSeq"/>
        </authorList>
    </citation>
    <scope>IDENTIFICATION</scope>
    <source>
        <tissue evidence="6">Whole sample</tissue>
    </source>
</reference>
<evidence type="ECO:0000259" key="4">
    <source>
        <dbReference type="PROSITE" id="PS50209"/>
    </source>
</evidence>
<gene>
    <name evidence="6" type="primary">LOC111100305</name>
</gene>
<dbReference type="Proteomes" id="UP000694844">
    <property type="component" value="Chromosome 6"/>
</dbReference>
<dbReference type="RefSeq" id="XP_022287741.1">
    <property type="nucleotide sequence ID" value="XM_022432033.1"/>
</dbReference>
<feature type="repeat" description="ANK" evidence="3">
    <location>
        <begin position="1088"/>
        <end position="1120"/>
    </location>
</feature>
<dbReference type="AlphaFoldDB" id="A0A8B8A8H5"/>
<feature type="repeat" description="ANK" evidence="3">
    <location>
        <begin position="956"/>
        <end position="988"/>
    </location>
</feature>
<dbReference type="GO" id="GO:0042981">
    <property type="term" value="P:regulation of apoptotic process"/>
    <property type="evidence" value="ECO:0007669"/>
    <property type="project" value="InterPro"/>
</dbReference>
<dbReference type="Pfam" id="PF12796">
    <property type="entry name" value="Ank_2"/>
    <property type="match status" value="3"/>
</dbReference>
<dbReference type="InterPro" id="IPR036770">
    <property type="entry name" value="Ankyrin_rpt-contain_sf"/>
</dbReference>
<dbReference type="InterPro" id="IPR011029">
    <property type="entry name" value="DEATH-like_dom_sf"/>
</dbReference>
<protein>
    <submittedName>
        <fullName evidence="6">Uncharacterized protein LOC111100305 isoform X1</fullName>
    </submittedName>
</protein>
<dbReference type="InterPro" id="IPR001315">
    <property type="entry name" value="CARD"/>
</dbReference>
<feature type="repeat" description="ANK" evidence="3">
    <location>
        <begin position="824"/>
        <end position="856"/>
    </location>
</feature>
<dbReference type="SMART" id="SM00248">
    <property type="entry name" value="ANK"/>
    <property type="match status" value="13"/>
</dbReference>
<evidence type="ECO:0000256" key="1">
    <source>
        <dbReference type="ARBA" id="ARBA00022737"/>
    </source>
</evidence>
<dbReference type="SUPFAM" id="SSF47986">
    <property type="entry name" value="DEATH domain"/>
    <property type="match status" value="2"/>
</dbReference>